<dbReference type="PANTHER" id="PTHR32227">
    <property type="entry name" value="GLUCAN ENDO-1,3-BETA-GLUCOSIDASE BG1-RELATED-RELATED"/>
    <property type="match status" value="1"/>
</dbReference>
<name>A0AAN8V3E7_9MAGN</name>
<sequence length="95" mass="10501">MERPSSLGSDCTSPQDVINLNQKYKIAKIRLFDPVPEALEALSESGLEITMGVTDQDIPTIAQSQEDARAWFADEFSESVLPAMQFLNGVVRNLD</sequence>
<accession>A0AAN8V3E7</accession>
<dbReference type="InterPro" id="IPR044965">
    <property type="entry name" value="Glyco_hydro_17_plant"/>
</dbReference>
<dbReference type="Gene3D" id="3.20.20.80">
    <property type="entry name" value="Glycosidases"/>
    <property type="match status" value="1"/>
</dbReference>
<evidence type="ECO:0000256" key="3">
    <source>
        <dbReference type="ARBA" id="ARBA00023295"/>
    </source>
</evidence>
<dbReference type="InterPro" id="IPR017853">
    <property type="entry name" value="GH"/>
</dbReference>
<keyword evidence="6" id="KW-1185">Reference proteome</keyword>
<protein>
    <submittedName>
        <fullName evidence="5">Glycoside hydrolase family 17</fullName>
    </submittedName>
</protein>
<dbReference type="GO" id="GO:0004553">
    <property type="term" value="F:hydrolase activity, hydrolyzing O-glycosyl compounds"/>
    <property type="evidence" value="ECO:0007669"/>
    <property type="project" value="InterPro"/>
</dbReference>
<gene>
    <name evidence="5" type="ORF">RJ641_007663</name>
</gene>
<organism evidence="5 6">
    <name type="scientific">Dillenia turbinata</name>
    <dbReference type="NCBI Taxonomy" id="194707"/>
    <lineage>
        <taxon>Eukaryota</taxon>
        <taxon>Viridiplantae</taxon>
        <taxon>Streptophyta</taxon>
        <taxon>Embryophyta</taxon>
        <taxon>Tracheophyta</taxon>
        <taxon>Spermatophyta</taxon>
        <taxon>Magnoliopsida</taxon>
        <taxon>eudicotyledons</taxon>
        <taxon>Gunneridae</taxon>
        <taxon>Pentapetalae</taxon>
        <taxon>Dilleniales</taxon>
        <taxon>Dilleniaceae</taxon>
        <taxon>Dillenia</taxon>
    </lineage>
</organism>
<evidence type="ECO:0000256" key="2">
    <source>
        <dbReference type="ARBA" id="ARBA00022801"/>
    </source>
</evidence>
<dbReference type="SUPFAM" id="SSF51445">
    <property type="entry name" value="(Trans)glycosidases"/>
    <property type="match status" value="1"/>
</dbReference>
<comment type="caution">
    <text evidence="5">The sequence shown here is derived from an EMBL/GenBank/DDBJ whole genome shotgun (WGS) entry which is preliminary data.</text>
</comment>
<evidence type="ECO:0000313" key="6">
    <source>
        <dbReference type="Proteomes" id="UP001370490"/>
    </source>
</evidence>
<dbReference type="AlphaFoldDB" id="A0AAN8V3E7"/>
<dbReference type="GO" id="GO:0005975">
    <property type="term" value="P:carbohydrate metabolic process"/>
    <property type="evidence" value="ECO:0007669"/>
    <property type="project" value="InterPro"/>
</dbReference>
<keyword evidence="3" id="KW-0326">Glycosidase</keyword>
<proteinExistence type="inferred from homology"/>
<evidence type="ECO:0000313" key="5">
    <source>
        <dbReference type="EMBL" id="KAK6925944.1"/>
    </source>
</evidence>
<evidence type="ECO:0000256" key="4">
    <source>
        <dbReference type="RuleBase" id="RU004335"/>
    </source>
</evidence>
<dbReference type="EMBL" id="JBAMMX010000015">
    <property type="protein sequence ID" value="KAK6925944.1"/>
    <property type="molecule type" value="Genomic_DNA"/>
</dbReference>
<reference evidence="5 6" key="1">
    <citation type="submission" date="2023-12" db="EMBL/GenBank/DDBJ databases">
        <title>A high-quality genome assembly for Dillenia turbinata (Dilleniales).</title>
        <authorList>
            <person name="Chanderbali A."/>
        </authorList>
    </citation>
    <scope>NUCLEOTIDE SEQUENCE [LARGE SCALE GENOMIC DNA]</scope>
    <source>
        <strain evidence="5">LSX21</strain>
        <tissue evidence="5">Leaf</tissue>
    </source>
</reference>
<keyword evidence="2 5" id="KW-0378">Hydrolase</keyword>
<comment type="similarity">
    <text evidence="1 4">Belongs to the glycosyl hydrolase 17 family.</text>
</comment>
<dbReference type="InterPro" id="IPR000490">
    <property type="entry name" value="Glyco_hydro_17"/>
</dbReference>
<dbReference type="Pfam" id="PF00332">
    <property type="entry name" value="Glyco_hydro_17"/>
    <property type="match status" value="1"/>
</dbReference>
<evidence type="ECO:0000256" key="1">
    <source>
        <dbReference type="ARBA" id="ARBA00008773"/>
    </source>
</evidence>
<dbReference type="Proteomes" id="UP001370490">
    <property type="component" value="Unassembled WGS sequence"/>
</dbReference>